<accession>A0A0D2MYR1</accession>
<evidence type="ECO:0000313" key="4">
    <source>
        <dbReference type="EMBL" id="KJA29208.1"/>
    </source>
</evidence>
<gene>
    <name evidence="4" type="ORF">HYPSUDRAFT_32590</name>
</gene>
<dbReference type="PANTHER" id="PTHR19305:SF9">
    <property type="entry name" value="SYNAPTOSOMAL-ASSOCIATED PROTEIN 29"/>
    <property type="match status" value="1"/>
</dbReference>
<evidence type="ECO:0000313" key="5">
    <source>
        <dbReference type="Proteomes" id="UP000054270"/>
    </source>
</evidence>
<dbReference type="SMART" id="SM00397">
    <property type="entry name" value="t_SNARE"/>
    <property type="match status" value="2"/>
</dbReference>
<dbReference type="GO" id="GO:0005886">
    <property type="term" value="C:plasma membrane"/>
    <property type="evidence" value="ECO:0007669"/>
    <property type="project" value="TreeGrafter"/>
</dbReference>
<sequence>MNFFKKKTEQIPPVTSAIPPLSSSSFVSSSSRGSSNTYVASRDGDSYNGNSRQGSYNGRPVADNDSYVDKYSRNRGVGDAYSRGTAELDKDRNELFSGYTPTQKGGSGRFFDGPDIGRAPPLGEENDEDVEGIKQQTRYVKQESVNSTRNALRMAREAEETARNTLARLGDQSEKLANTERHLDVSKGHSQRADDKTDELRQLNRSIFRPVITFNKDAKRAAQEAKVQARYDEEREAREKGLMEIRETQDRIGQASKYGRGNEDEELLGGYNRYKTAGQIAERKEQRKRYQFESNASDDEIEDELDDNLDEIGDAAKRLKALAMAMGDETDNQIGRIKRIEDKTLDVDGRIFRNTERLKRIK</sequence>
<dbReference type="CDD" id="cd15886">
    <property type="entry name" value="SNARE_SEC9N"/>
    <property type="match status" value="1"/>
</dbReference>
<dbReference type="OrthoDB" id="18679at2759"/>
<dbReference type="PANTHER" id="PTHR19305">
    <property type="entry name" value="SYNAPTOSOMAL ASSOCIATED PROTEIN"/>
    <property type="match status" value="1"/>
</dbReference>
<comment type="similarity">
    <text evidence="1">Belongs to the SNAP-25 family.</text>
</comment>
<dbReference type="CDD" id="cd15857">
    <property type="entry name" value="SNARE_SEC9C"/>
    <property type="match status" value="1"/>
</dbReference>
<dbReference type="STRING" id="945553.A0A0D2MYR1"/>
<dbReference type="GO" id="GO:0006887">
    <property type="term" value="P:exocytosis"/>
    <property type="evidence" value="ECO:0007669"/>
    <property type="project" value="TreeGrafter"/>
</dbReference>
<feature type="compositionally biased region" description="Polar residues" evidence="2">
    <location>
        <begin position="47"/>
        <end position="56"/>
    </location>
</feature>
<dbReference type="GO" id="GO:0005484">
    <property type="term" value="F:SNAP receptor activity"/>
    <property type="evidence" value="ECO:0007669"/>
    <property type="project" value="TreeGrafter"/>
</dbReference>
<dbReference type="SUPFAM" id="SSF58038">
    <property type="entry name" value="SNARE fusion complex"/>
    <property type="match status" value="2"/>
</dbReference>
<dbReference type="InterPro" id="IPR000727">
    <property type="entry name" value="T_SNARE_dom"/>
</dbReference>
<evidence type="ECO:0000259" key="3">
    <source>
        <dbReference type="PROSITE" id="PS50192"/>
    </source>
</evidence>
<evidence type="ECO:0000256" key="2">
    <source>
        <dbReference type="SAM" id="MobiDB-lite"/>
    </source>
</evidence>
<feature type="region of interest" description="Disordered" evidence="2">
    <location>
        <begin position="1"/>
        <end position="78"/>
    </location>
</feature>
<feature type="compositionally biased region" description="Low complexity" evidence="2">
    <location>
        <begin position="22"/>
        <end position="35"/>
    </location>
</feature>
<dbReference type="Gene3D" id="1.20.5.110">
    <property type="match status" value="2"/>
</dbReference>
<dbReference type="PROSITE" id="PS50192">
    <property type="entry name" value="T_SNARE"/>
    <property type="match status" value="1"/>
</dbReference>
<keyword evidence="5" id="KW-1185">Reference proteome</keyword>
<evidence type="ECO:0000256" key="1">
    <source>
        <dbReference type="ARBA" id="ARBA00009480"/>
    </source>
</evidence>
<organism evidence="4 5">
    <name type="scientific">Hypholoma sublateritium (strain FD-334 SS-4)</name>
    <dbReference type="NCBI Taxonomy" id="945553"/>
    <lineage>
        <taxon>Eukaryota</taxon>
        <taxon>Fungi</taxon>
        <taxon>Dikarya</taxon>
        <taxon>Basidiomycota</taxon>
        <taxon>Agaricomycotina</taxon>
        <taxon>Agaricomycetes</taxon>
        <taxon>Agaricomycetidae</taxon>
        <taxon>Agaricales</taxon>
        <taxon>Agaricineae</taxon>
        <taxon>Strophariaceae</taxon>
        <taxon>Hypholoma</taxon>
    </lineage>
</organism>
<feature type="domain" description="T-SNARE coiled-coil homology" evidence="3">
    <location>
        <begin position="299"/>
        <end position="361"/>
    </location>
</feature>
<reference evidence="5" key="1">
    <citation type="submission" date="2014-04" db="EMBL/GenBank/DDBJ databases">
        <title>Evolutionary Origins and Diversification of the Mycorrhizal Mutualists.</title>
        <authorList>
            <consortium name="DOE Joint Genome Institute"/>
            <consortium name="Mycorrhizal Genomics Consortium"/>
            <person name="Kohler A."/>
            <person name="Kuo A."/>
            <person name="Nagy L.G."/>
            <person name="Floudas D."/>
            <person name="Copeland A."/>
            <person name="Barry K.W."/>
            <person name="Cichocki N."/>
            <person name="Veneault-Fourrey C."/>
            <person name="LaButti K."/>
            <person name="Lindquist E.A."/>
            <person name="Lipzen A."/>
            <person name="Lundell T."/>
            <person name="Morin E."/>
            <person name="Murat C."/>
            <person name="Riley R."/>
            <person name="Ohm R."/>
            <person name="Sun H."/>
            <person name="Tunlid A."/>
            <person name="Henrissat B."/>
            <person name="Grigoriev I.V."/>
            <person name="Hibbett D.S."/>
            <person name="Martin F."/>
        </authorList>
    </citation>
    <scope>NUCLEOTIDE SEQUENCE [LARGE SCALE GENOMIC DNA]</scope>
    <source>
        <strain evidence="5">FD-334 SS-4</strain>
    </source>
</reference>
<feature type="region of interest" description="Disordered" evidence="2">
    <location>
        <begin position="179"/>
        <end position="198"/>
    </location>
</feature>
<dbReference type="OMA" id="TNQRMER"/>
<dbReference type="GO" id="GO:0006906">
    <property type="term" value="P:vesicle fusion"/>
    <property type="evidence" value="ECO:0007669"/>
    <property type="project" value="TreeGrafter"/>
</dbReference>
<dbReference type="GO" id="GO:0019905">
    <property type="term" value="F:syntaxin binding"/>
    <property type="evidence" value="ECO:0007669"/>
    <property type="project" value="TreeGrafter"/>
</dbReference>
<dbReference type="GO" id="GO:0031201">
    <property type="term" value="C:SNARE complex"/>
    <property type="evidence" value="ECO:0007669"/>
    <property type="project" value="TreeGrafter"/>
</dbReference>
<dbReference type="EMBL" id="KN817519">
    <property type="protein sequence ID" value="KJA29208.1"/>
    <property type="molecule type" value="Genomic_DNA"/>
</dbReference>
<name>A0A0D2MYR1_HYPSF</name>
<dbReference type="AlphaFoldDB" id="A0A0D2MYR1"/>
<proteinExistence type="inferred from homology"/>
<dbReference type="Proteomes" id="UP000054270">
    <property type="component" value="Unassembled WGS sequence"/>
</dbReference>
<protein>
    <recommendedName>
        <fullName evidence="3">t-SNARE coiled-coil homology domain-containing protein</fullName>
    </recommendedName>
</protein>